<proteinExistence type="predicted"/>
<organism evidence="1 2">
    <name type="scientific">Streptomyces sodiiphilus</name>
    <dbReference type="NCBI Taxonomy" id="226217"/>
    <lineage>
        <taxon>Bacteria</taxon>
        <taxon>Bacillati</taxon>
        <taxon>Actinomycetota</taxon>
        <taxon>Actinomycetes</taxon>
        <taxon>Kitasatosporales</taxon>
        <taxon>Streptomycetaceae</taxon>
        <taxon>Streptomyces</taxon>
    </lineage>
</organism>
<dbReference type="Proteomes" id="UP001501303">
    <property type="component" value="Unassembled WGS sequence"/>
</dbReference>
<dbReference type="InterPro" id="IPR003325">
    <property type="entry name" value="TerD"/>
</dbReference>
<dbReference type="CDD" id="cd06974">
    <property type="entry name" value="TerD_like"/>
    <property type="match status" value="1"/>
</dbReference>
<protein>
    <recommendedName>
        <fullName evidence="3">Tellurium resistance</fullName>
    </recommendedName>
</protein>
<evidence type="ECO:0008006" key="3">
    <source>
        <dbReference type="Google" id="ProtNLM"/>
    </source>
</evidence>
<reference evidence="2" key="1">
    <citation type="journal article" date="2019" name="Int. J. Syst. Evol. Microbiol.">
        <title>The Global Catalogue of Microorganisms (GCM) 10K type strain sequencing project: providing services to taxonomists for standard genome sequencing and annotation.</title>
        <authorList>
            <consortium name="The Broad Institute Genomics Platform"/>
            <consortium name="The Broad Institute Genome Sequencing Center for Infectious Disease"/>
            <person name="Wu L."/>
            <person name="Ma J."/>
        </authorList>
    </citation>
    <scope>NUCLEOTIDE SEQUENCE [LARGE SCALE GENOMIC DNA]</scope>
    <source>
        <strain evidence="2">JCM 13581</strain>
    </source>
</reference>
<dbReference type="Gene3D" id="2.60.60.30">
    <property type="entry name" value="sav2460 like domains"/>
    <property type="match status" value="1"/>
</dbReference>
<name>A0ABP5A365_9ACTN</name>
<evidence type="ECO:0000313" key="2">
    <source>
        <dbReference type="Proteomes" id="UP001501303"/>
    </source>
</evidence>
<sequence>MVSLWDYARRAKTPKQKFDTVGGASSYALELTKRTPQVSLTKEGGTSGTLRIGLSWRMRTTDLDRSGHRKLNAWRHPLQLLKPAEVVGHTQGLVNVDFDLACLYELKDGTKGVVQPLGGLHGDFGSPPYLKLSGDDRFGTGSGETIYVNLDKSDEFKRLLVFVYIYDGTPAFARADVVVTLVTGDNTHIEIGLTDPVPQARSCAVAMIEHERGELIARREVRYVYGFQSEIDRLYGWGMAWGRGFKDGPVRA</sequence>
<accession>A0ABP5A365</accession>
<dbReference type="RefSeq" id="WP_344259097.1">
    <property type="nucleotide sequence ID" value="NZ_BAAAMJ010000009.1"/>
</dbReference>
<keyword evidence="2" id="KW-1185">Reference proteome</keyword>
<comment type="caution">
    <text evidence="1">The sequence shown here is derived from an EMBL/GenBank/DDBJ whole genome shotgun (WGS) entry which is preliminary data.</text>
</comment>
<gene>
    <name evidence="1" type="ORF">GCM10009716_09540</name>
</gene>
<evidence type="ECO:0000313" key="1">
    <source>
        <dbReference type="EMBL" id="GAA1901806.1"/>
    </source>
</evidence>
<dbReference type="EMBL" id="BAAAMJ010000009">
    <property type="protein sequence ID" value="GAA1901806.1"/>
    <property type="molecule type" value="Genomic_DNA"/>
</dbReference>